<evidence type="ECO:0000256" key="3">
    <source>
        <dbReference type="ARBA" id="ARBA00022553"/>
    </source>
</evidence>
<evidence type="ECO:0000256" key="10">
    <source>
        <dbReference type="SAM" id="Phobius"/>
    </source>
</evidence>
<keyword evidence="5" id="KW-0547">Nucleotide-binding</keyword>
<gene>
    <name evidence="13" type="ORF">CLV72_109322</name>
</gene>
<dbReference type="InterPro" id="IPR036890">
    <property type="entry name" value="HATPase_C_sf"/>
</dbReference>
<protein>
    <recommendedName>
        <fullName evidence="2">histidine kinase</fullName>
        <ecNumber evidence="2">2.7.13.3</ecNumber>
    </recommendedName>
</protein>
<evidence type="ECO:0000256" key="1">
    <source>
        <dbReference type="ARBA" id="ARBA00000085"/>
    </source>
</evidence>
<dbReference type="SUPFAM" id="SSF55874">
    <property type="entry name" value="ATPase domain of HSP90 chaperone/DNA topoisomerase II/histidine kinase"/>
    <property type="match status" value="1"/>
</dbReference>
<feature type="transmembrane region" description="Helical" evidence="10">
    <location>
        <begin position="107"/>
        <end position="125"/>
    </location>
</feature>
<keyword evidence="10" id="KW-1133">Transmembrane helix</keyword>
<feature type="region of interest" description="Disordered" evidence="9">
    <location>
        <begin position="372"/>
        <end position="406"/>
    </location>
</feature>
<evidence type="ECO:0000313" key="13">
    <source>
        <dbReference type="EMBL" id="PRX95711.1"/>
    </source>
</evidence>
<organism evidence="13 14">
    <name type="scientific">Allonocardiopsis opalescens</name>
    <dbReference type="NCBI Taxonomy" id="1144618"/>
    <lineage>
        <taxon>Bacteria</taxon>
        <taxon>Bacillati</taxon>
        <taxon>Actinomycetota</taxon>
        <taxon>Actinomycetes</taxon>
        <taxon>Streptosporangiales</taxon>
        <taxon>Allonocardiopsis</taxon>
    </lineage>
</organism>
<reference evidence="13 14" key="1">
    <citation type="submission" date="2018-03" db="EMBL/GenBank/DDBJ databases">
        <title>Genomic Encyclopedia of Archaeal and Bacterial Type Strains, Phase II (KMG-II): from individual species to whole genera.</title>
        <authorList>
            <person name="Goeker M."/>
        </authorList>
    </citation>
    <scope>NUCLEOTIDE SEQUENCE [LARGE SCALE GENOMIC DNA]</scope>
    <source>
        <strain evidence="13 14">DSM 45601</strain>
    </source>
</reference>
<keyword evidence="8" id="KW-0902">Two-component regulatory system</keyword>
<sequence>MRRPPWSQALPADLGLAAVLGLVGSAATAGMLSWHPAGAPVGFAVTLVVLAAAALAVRRIWPTASLIAVASVLGVYVLGVLPFGPVMFFLLFSLFSTALWLPARESFGWCALAVTAVLTALALGAPSVDAALEAAPFALPMGVAWLLVPWSLGRLLRMRRDSVRRERDDELRRHAFEERLRIAREVHDVVGHSLSVINMQAGVALHVLGKRPEQAAPALEAIKATSKSALEELRGTLAVFRDPERPVEGAGGGGPADPSDDDRRPLPGLDRLPELVTATVAAGLAVRLEVEGERGAVPAMVDHAGYRIVQESLTNALRHAGPATARVRVAYHAGAVEIEVADTGAAAGDAGPGEAPAPGGHGLLGMRERAESLGGRFEAGPRPGGGFAVSVRLPFGGDPYDTEDGA</sequence>
<dbReference type="EC" id="2.7.13.3" evidence="2"/>
<dbReference type="Gene3D" id="1.20.5.1930">
    <property type="match status" value="1"/>
</dbReference>
<evidence type="ECO:0000256" key="4">
    <source>
        <dbReference type="ARBA" id="ARBA00022679"/>
    </source>
</evidence>
<keyword evidence="3" id="KW-0597">Phosphoprotein</keyword>
<name>A0A2T0PW11_9ACTN</name>
<dbReference type="OrthoDB" id="227596at2"/>
<dbReference type="PANTHER" id="PTHR24421">
    <property type="entry name" value="NITRATE/NITRITE SENSOR PROTEIN NARX-RELATED"/>
    <property type="match status" value="1"/>
</dbReference>
<dbReference type="Pfam" id="PF07730">
    <property type="entry name" value="HisKA_3"/>
    <property type="match status" value="1"/>
</dbReference>
<dbReference type="InterPro" id="IPR003594">
    <property type="entry name" value="HATPase_dom"/>
</dbReference>
<evidence type="ECO:0000256" key="7">
    <source>
        <dbReference type="ARBA" id="ARBA00022840"/>
    </source>
</evidence>
<evidence type="ECO:0000256" key="9">
    <source>
        <dbReference type="SAM" id="MobiDB-lite"/>
    </source>
</evidence>
<evidence type="ECO:0000313" key="14">
    <source>
        <dbReference type="Proteomes" id="UP000237846"/>
    </source>
</evidence>
<keyword evidence="10" id="KW-0812">Transmembrane</keyword>
<feature type="region of interest" description="Disordered" evidence="9">
    <location>
        <begin position="241"/>
        <end position="271"/>
    </location>
</feature>
<dbReference type="CDD" id="cd16917">
    <property type="entry name" value="HATPase_UhpB-NarQ-NarX-like"/>
    <property type="match status" value="1"/>
</dbReference>
<dbReference type="EMBL" id="PVZC01000009">
    <property type="protein sequence ID" value="PRX95711.1"/>
    <property type="molecule type" value="Genomic_DNA"/>
</dbReference>
<feature type="transmembrane region" description="Helical" evidence="10">
    <location>
        <begin position="137"/>
        <end position="156"/>
    </location>
</feature>
<keyword evidence="4" id="KW-0808">Transferase</keyword>
<comment type="catalytic activity">
    <reaction evidence="1">
        <text>ATP + protein L-histidine = ADP + protein N-phospho-L-histidine.</text>
        <dbReference type="EC" id="2.7.13.3"/>
    </reaction>
</comment>
<dbReference type="Proteomes" id="UP000237846">
    <property type="component" value="Unassembled WGS sequence"/>
</dbReference>
<dbReference type="PANTHER" id="PTHR24421:SF10">
    <property type="entry name" value="NITRATE_NITRITE SENSOR PROTEIN NARQ"/>
    <property type="match status" value="1"/>
</dbReference>
<dbReference type="GO" id="GO:0005524">
    <property type="term" value="F:ATP binding"/>
    <property type="evidence" value="ECO:0007669"/>
    <property type="project" value="UniProtKB-KW"/>
</dbReference>
<keyword evidence="7" id="KW-0067">ATP-binding</keyword>
<feature type="transmembrane region" description="Helical" evidence="10">
    <location>
        <begin position="41"/>
        <end position="61"/>
    </location>
</feature>
<dbReference type="Pfam" id="PF02518">
    <property type="entry name" value="HATPase_c"/>
    <property type="match status" value="1"/>
</dbReference>
<dbReference type="RefSeq" id="WP_106252046.1">
    <property type="nucleotide sequence ID" value="NZ_PVZC01000009.1"/>
</dbReference>
<dbReference type="GO" id="GO:0046983">
    <property type="term" value="F:protein dimerization activity"/>
    <property type="evidence" value="ECO:0007669"/>
    <property type="project" value="InterPro"/>
</dbReference>
<proteinExistence type="predicted"/>
<feature type="domain" description="Histidine kinase/HSP90-like ATPase" evidence="11">
    <location>
        <begin position="306"/>
        <end position="395"/>
    </location>
</feature>
<dbReference type="GO" id="GO:0016020">
    <property type="term" value="C:membrane"/>
    <property type="evidence" value="ECO:0007669"/>
    <property type="project" value="InterPro"/>
</dbReference>
<keyword evidence="10" id="KW-0472">Membrane</keyword>
<evidence type="ECO:0000256" key="5">
    <source>
        <dbReference type="ARBA" id="ARBA00022741"/>
    </source>
</evidence>
<evidence type="ECO:0000259" key="12">
    <source>
        <dbReference type="Pfam" id="PF07730"/>
    </source>
</evidence>
<dbReference type="AlphaFoldDB" id="A0A2T0PW11"/>
<comment type="caution">
    <text evidence="13">The sequence shown here is derived from an EMBL/GenBank/DDBJ whole genome shotgun (WGS) entry which is preliminary data.</text>
</comment>
<dbReference type="InterPro" id="IPR011712">
    <property type="entry name" value="Sig_transdc_His_kin_sub3_dim/P"/>
</dbReference>
<feature type="domain" description="Signal transduction histidine kinase subgroup 3 dimerisation and phosphoacceptor" evidence="12">
    <location>
        <begin position="178"/>
        <end position="243"/>
    </location>
</feature>
<feature type="transmembrane region" description="Helical" evidence="10">
    <location>
        <begin position="14"/>
        <end position="34"/>
    </location>
</feature>
<dbReference type="GO" id="GO:0000155">
    <property type="term" value="F:phosphorelay sensor kinase activity"/>
    <property type="evidence" value="ECO:0007669"/>
    <property type="project" value="InterPro"/>
</dbReference>
<keyword evidence="14" id="KW-1185">Reference proteome</keyword>
<accession>A0A2T0PW11</accession>
<dbReference type="Gene3D" id="3.30.565.10">
    <property type="entry name" value="Histidine kinase-like ATPase, C-terminal domain"/>
    <property type="match status" value="1"/>
</dbReference>
<dbReference type="InterPro" id="IPR050482">
    <property type="entry name" value="Sensor_HK_TwoCompSys"/>
</dbReference>
<evidence type="ECO:0000256" key="2">
    <source>
        <dbReference type="ARBA" id="ARBA00012438"/>
    </source>
</evidence>
<evidence type="ECO:0000256" key="6">
    <source>
        <dbReference type="ARBA" id="ARBA00022777"/>
    </source>
</evidence>
<evidence type="ECO:0000259" key="11">
    <source>
        <dbReference type="Pfam" id="PF02518"/>
    </source>
</evidence>
<keyword evidence="6 13" id="KW-0418">Kinase</keyword>
<evidence type="ECO:0000256" key="8">
    <source>
        <dbReference type="ARBA" id="ARBA00023012"/>
    </source>
</evidence>
<feature type="transmembrane region" description="Helical" evidence="10">
    <location>
        <begin position="67"/>
        <end position="95"/>
    </location>
</feature>